<protein>
    <submittedName>
        <fullName evidence="1">Uncharacterized protein</fullName>
    </submittedName>
</protein>
<evidence type="ECO:0000313" key="1">
    <source>
        <dbReference type="EMBL" id="ACS86848.1"/>
    </source>
</evidence>
<organism evidence="1 2">
    <name type="scientific">Musicola paradisiaca (strain Ech703)</name>
    <name type="common">Dickeya paradisiaca</name>
    <name type="synonym">Dickeya dadantii</name>
    <dbReference type="NCBI Taxonomy" id="579405"/>
    <lineage>
        <taxon>Bacteria</taxon>
        <taxon>Pseudomonadati</taxon>
        <taxon>Pseudomonadota</taxon>
        <taxon>Gammaproteobacteria</taxon>
        <taxon>Enterobacterales</taxon>
        <taxon>Pectobacteriaceae</taxon>
        <taxon>Musicola</taxon>
    </lineage>
</organism>
<dbReference type="STRING" id="579405.Dd703_3077"/>
<dbReference type="KEGG" id="dda:Dd703_3077"/>
<reference evidence="1" key="1">
    <citation type="submission" date="2009-06" db="EMBL/GenBank/DDBJ databases">
        <title>Complete sequence of Dickeya dadantii Ech703.</title>
        <authorList>
            <consortium name="US DOE Joint Genome Institute"/>
            <person name="Lucas S."/>
            <person name="Copeland A."/>
            <person name="Lapidus A."/>
            <person name="Glavina del Rio T."/>
            <person name="Dalin E."/>
            <person name="Tice H."/>
            <person name="Bruce D."/>
            <person name="Goodwin L."/>
            <person name="Pitluck S."/>
            <person name="Chertkov O."/>
            <person name="Brettin T."/>
            <person name="Detter J.C."/>
            <person name="Han C."/>
            <person name="Larimer F."/>
            <person name="Land M."/>
            <person name="Hauser L."/>
            <person name="Kyrpides N."/>
            <person name="Mikhailova N."/>
            <person name="Balakrishnan V."/>
            <person name="Glasner J."/>
            <person name="Perna N.T."/>
        </authorList>
    </citation>
    <scope>NUCLEOTIDE SEQUENCE [LARGE SCALE GENOMIC DNA]</scope>
    <source>
        <strain evidence="1">Ech703</strain>
    </source>
</reference>
<keyword evidence="2" id="KW-1185">Reference proteome</keyword>
<dbReference type="EMBL" id="CP001654">
    <property type="protein sequence ID" value="ACS86848.1"/>
    <property type="molecule type" value="Genomic_DNA"/>
</dbReference>
<dbReference type="Proteomes" id="UP000002734">
    <property type="component" value="Chromosome"/>
</dbReference>
<gene>
    <name evidence="1" type="ordered locus">Dd703_3077</name>
</gene>
<dbReference type="eggNOG" id="ENOG502ZTWP">
    <property type="taxonomic scope" value="Bacteria"/>
</dbReference>
<dbReference type="HOGENOM" id="CLU_183142_0_0_6"/>
<evidence type="ECO:0000313" key="2">
    <source>
        <dbReference type="Proteomes" id="UP000002734"/>
    </source>
</evidence>
<proteinExistence type="predicted"/>
<sequence>MSSNGFDPKDIEEICSRKKRKFRMKKADYKELGRNILQGSVDVAIGGLKATAIVASQLPTSSHSSEKTTNSLDGVIGGIRYRDGVQVDD</sequence>
<dbReference type="RefSeq" id="WP_015854749.1">
    <property type="nucleotide sequence ID" value="NC_012880.1"/>
</dbReference>
<name>C6CCK5_MUSP7</name>
<dbReference type="AlphaFoldDB" id="C6CCK5"/>
<accession>C6CCK5</accession>